<proteinExistence type="predicted"/>
<name>A0ABS3XRP6_9ACTN</name>
<dbReference type="Proteomes" id="UP000721954">
    <property type="component" value="Unassembled WGS sequence"/>
</dbReference>
<dbReference type="EMBL" id="JAFFZM010000002">
    <property type="protein sequence ID" value="MBO8197736.1"/>
    <property type="molecule type" value="Genomic_DNA"/>
</dbReference>
<evidence type="ECO:0000313" key="2">
    <source>
        <dbReference type="Proteomes" id="UP000721954"/>
    </source>
</evidence>
<comment type="caution">
    <text evidence="1">The sequence shown here is derived from an EMBL/GenBank/DDBJ whole genome shotgun (WGS) entry which is preliminary data.</text>
</comment>
<keyword evidence="2" id="KW-1185">Reference proteome</keyword>
<dbReference type="GeneID" id="96258031"/>
<gene>
    <name evidence="1" type="ORF">JW613_05385</name>
</gene>
<reference evidence="1 2" key="1">
    <citation type="submission" date="2021-02" db="EMBL/GenBank/DDBJ databases">
        <title>Streptomyces spirodelae sp. nov., isolated from duckweed.</title>
        <authorList>
            <person name="Saimee Y."/>
            <person name="Duangmal K."/>
        </authorList>
    </citation>
    <scope>NUCLEOTIDE SEQUENCE [LARGE SCALE GENOMIC DNA]</scope>
    <source>
        <strain evidence="1 2">DSM 42105</strain>
    </source>
</reference>
<organism evidence="1 2">
    <name type="scientific">Streptomyces smyrnaeus</name>
    <dbReference type="NCBI Taxonomy" id="1387713"/>
    <lineage>
        <taxon>Bacteria</taxon>
        <taxon>Bacillati</taxon>
        <taxon>Actinomycetota</taxon>
        <taxon>Actinomycetes</taxon>
        <taxon>Kitasatosporales</taxon>
        <taxon>Streptomycetaceae</taxon>
        <taxon>Streptomyces</taxon>
    </lineage>
</organism>
<protein>
    <submittedName>
        <fullName evidence="1">Uncharacterized protein</fullName>
    </submittedName>
</protein>
<dbReference type="RefSeq" id="WP_209209519.1">
    <property type="nucleotide sequence ID" value="NZ_JAFFZM010000002.1"/>
</dbReference>
<sequence length="340" mass="37227">MTLARDIVNLARRIQRESGGATPFRQARLSAARELGALPVHTMAPADRMPLRVAYTGENETAAGSAISGDTQGLGLDDCSDDHRTFRALLALALFNGNVHTGPTARWNYSVVASYDPVMSPRRDHLVMVAVRAPENVATRLLDTEGDEAGSRGVPGLRHEVSYTCHERTSLRLRHLPTNALLTITGDPAGCPLGEKRSHTPLRRYLTVDHSLTGPERRALAEIPPISADASTLLAGLVARYNLVDRRGHWATSLSWDPLERPETERKMEPEVIRHGAVHRLWGAGDSWTFQWTGYPESRDLALALTHREAGVKCAGFTRHGDTYTVALGTASLVLREGRS</sequence>
<evidence type="ECO:0000313" key="1">
    <source>
        <dbReference type="EMBL" id="MBO8197736.1"/>
    </source>
</evidence>
<accession>A0ABS3XRP6</accession>